<evidence type="ECO:0000313" key="2">
    <source>
        <dbReference type="Proteomes" id="UP000295293"/>
    </source>
</evidence>
<accession>A0A4R6YGS8</accession>
<dbReference type="EMBL" id="SNZH01000033">
    <property type="protein sequence ID" value="TDR35830.1"/>
    <property type="molecule type" value="Genomic_DNA"/>
</dbReference>
<organism evidence="1 2">
    <name type="scientific">Tahibacter aquaticus</name>
    <dbReference type="NCBI Taxonomy" id="520092"/>
    <lineage>
        <taxon>Bacteria</taxon>
        <taxon>Pseudomonadati</taxon>
        <taxon>Pseudomonadota</taxon>
        <taxon>Gammaproteobacteria</taxon>
        <taxon>Lysobacterales</taxon>
        <taxon>Rhodanobacteraceae</taxon>
        <taxon>Tahibacter</taxon>
    </lineage>
</organism>
<dbReference type="Proteomes" id="UP000295293">
    <property type="component" value="Unassembled WGS sequence"/>
</dbReference>
<gene>
    <name evidence="1" type="ORF">DFR29_13317</name>
</gene>
<reference evidence="1 2" key="1">
    <citation type="submission" date="2019-03" db="EMBL/GenBank/DDBJ databases">
        <title>Genomic Encyclopedia of Type Strains, Phase IV (KMG-IV): sequencing the most valuable type-strain genomes for metagenomic binning, comparative biology and taxonomic classification.</title>
        <authorList>
            <person name="Goeker M."/>
        </authorList>
    </citation>
    <scope>NUCLEOTIDE SEQUENCE [LARGE SCALE GENOMIC DNA]</scope>
    <source>
        <strain evidence="1 2">DSM 21667</strain>
    </source>
</reference>
<comment type="caution">
    <text evidence="1">The sequence shown here is derived from an EMBL/GenBank/DDBJ whole genome shotgun (WGS) entry which is preliminary data.</text>
</comment>
<name>A0A4R6YGS8_9GAMM</name>
<protein>
    <submittedName>
        <fullName evidence="1">Uncharacterized protein</fullName>
    </submittedName>
</protein>
<dbReference type="AlphaFoldDB" id="A0A4R6YGS8"/>
<evidence type="ECO:0000313" key="1">
    <source>
        <dbReference type="EMBL" id="TDR35830.1"/>
    </source>
</evidence>
<sequence>MSNGTHDVASATVCMPTDRVYVAQSPGRGLSGARCRNPRPLVSPVARSAAGLDVGKRPVLDSLGKTVLEPNPGHTPYRFSDGSQAAPRRVLQVAKVAQEAREATVGLALQGCIDHRKGVQGCGKVKAVGVDGATDSLARLARPEAGLAEMAIASLIDGTIKIAWKRLRHSAMDRSNRVPAEIKKKLVQAGGWWCLVGAFHRAPASG</sequence>
<keyword evidence="2" id="KW-1185">Reference proteome</keyword>
<proteinExistence type="predicted"/>